<dbReference type="Gene3D" id="2.120.10.30">
    <property type="entry name" value="TolB, C-terminal domain"/>
    <property type="match status" value="2"/>
</dbReference>
<gene>
    <name evidence="3" type="ORF">CONCODRAFT_15339</name>
</gene>
<dbReference type="Gene3D" id="1.20.58.520">
    <property type="entry name" value="Amidohydrolase"/>
    <property type="match status" value="1"/>
</dbReference>
<dbReference type="InterPro" id="IPR051781">
    <property type="entry name" value="Metallo-dep_Hydrolase"/>
</dbReference>
<dbReference type="Proteomes" id="UP000070444">
    <property type="component" value="Unassembled WGS sequence"/>
</dbReference>
<dbReference type="SUPFAM" id="SSF51338">
    <property type="entry name" value="Composite domain of metallo-dependent hydrolases"/>
    <property type="match status" value="1"/>
</dbReference>
<dbReference type="PANTHER" id="PTHR43135">
    <property type="entry name" value="ALPHA-D-RIBOSE 1-METHYLPHOSPHONATE 5-TRIPHOSPHATE DIPHOSPHATASE"/>
    <property type="match status" value="1"/>
</dbReference>
<dbReference type="PANTHER" id="PTHR43135:SF3">
    <property type="entry name" value="ALPHA-D-RIBOSE 1-METHYLPHOSPHONATE 5-TRIPHOSPHATE DIPHOSPHATASE"/>
    <property type="match status" value="1"/>
</dbReference>
<dbReference type="GO" id="GO:0016810">
    <property type="term" value="F:hydrolase activity, acting on carbon-nitrogen (but not peptide) bonds"/>
    <property type="evidence" value="ECO:0007669"/>
    <property type="project" value="InterPro"/>
</dbReference>
<accession>A0A137PF67</accession>
<evidence type="ECO:0000259" key="2">
    <source>
        <dbReference type="Pfam" id="PF01979"/>
    </source>
</evidence>
<evidence type="ECO:0000313" key="4">
    <source>
        <dbReference type="Proteomes" id="UP000070444"/>
    </source>
</evidence>
<name>A0A137PF67_CONC2</name>
<dbReference type="STRING" id="796925.A0A137PF67"/>
<dbReference type="InterPro" id="IPR011059">
    <property type="entry name" value="Metal-dep_hydrolase_composite"/>
</dbReference>
<dbReference type="InterPro" id="IPR011042">
    <property type="entry name" value="6-blade_b-propeller_TolB-like"/>
</dbReference>
<feature type="signal peptide" evidence="1">
    <location>
        <begin position="1"/>
        <end position="19"/>
    </location>
</feature>
<dbReference type="OMA" id="HAGINAV"/>
<reference evidence="3 4" key="1">
    <citation type="journal article" date="2015" name="Genome Biol. Evol.">
        <title>Phylogenomic analyses indicate that early fungi evolved digesting cell walls of algal ancestors of land plants.</title>
        <authorList>
            <person name="Chang Y."/>
            <person name="Wang S."/>
            <person name="Sekimoto S."/>
            <person name="Aerts A.L."/>
            <person name="Choi C."/>
            <person name="Clum A."/>
            <person name="LaButti K.M."/>
            <person name="Lindquist E.A."/>
            <person name="Yee Ngan C."/>
            <person name="Ohm R.A."/>
            <person name="Salamov A.A."/>
            <person name="Grigoriev I.V."/>
            <person name="Spatafora J.W."/>
            <person name="Berbee M.L."/>
        </authorList>
    </citation>
    <scope>NUCLEOTIDE SEQUENCE [LARGE SCALE GENOMIC DNA]</scope>
    <source>
        <strain evidence="3 4">NRRL 28638</strain>
    </source>
</reference>
<sequence>MYNTLVASLALLLINPTQGLNLDSNVSLAGTYGKTVGDHYPSVSARKFKTTDDDIAADGGDDKSKKVKADPLPIRPLTKDWDLGKSLNRTLETTLDEGTWVNLDISPDGKEIVFDLLGDIYTLPIEGGQAKLLKGGPSFDIQPTYSPDGKQILFTSDASGFDNLWISDKSGKSFQVTDEGYRTVSNARWAPSGKEVVGVKWYTSGRSIPAGTIQRYKLNGQEIVKPELLVDKKTVQVGVEEPIYSPHGAGDSIYYSTNDADKTTWNYDKDPHAGIFNVYRFNTTSQDDSVKVAGGVGSAIRPTPSRDGKKLAFVRKVEFTWSLIVKDLETGDETNIWDGLSRDNQESSASNGAYPRFSWLPDNSAIIIWAQGKIHRVPLDKSPVKVIPFKANVKLNIAPTVKHQQSLIEASEEKTFNNKAIQFFDISKDGTKAVYIVTGQTYVKDLKSGKSTLLKLSDSEDNRHAVSFHPNDSNIIIQSRWSDSKLSLIEVVDLKKEKIVSTFKLPRGHYNYPSISNDGKKVAFTKSSGDEIAGTVLAQAKLGVWVAELNEKFELVKDSAELVIPGETAGAKFTKDDKQLRIVGYTDPYVFDLESGEATTLGNIKDNASDVTLSNDAKWVTYPQYRQVYVAPATANTTYWSKPGSAPEGLIRLSKDGGQTTVIGGPDGQTAYYLQANNLFEAHIPTVVEKCGAVAKSDTARFGADCVQPLLKSYDLSVKVPISRPPSDKVLVLNNAKIITMKTGNPASDIIENGRLVIKGNKILAVGESSSVEIPKGAEVKDLAGATVLPGFLDEHAHWSGFDYPVRSHWQHQLALSYGVTTMHNPSYDTVQGFVEQELTRSGRLLAPRIFTTGTIIYGAEGAERVEILNIEEARSILRLLKSYGAFSVKSYNQPSRYARQMILEAARELGLLVVPEGGMHFAWNTNQIIDGHTTIEHSLSPGTLYEDLQILFEKSGTAWTPTLVVSYGGLEGERFWYQSTNVWEDPKMRARHPLKDLEASTFRRTLSDEKEYVFNDIGKSLTNLTRRGVLINPGAHGQRQGVGYLWELWMLSKGGMNNYEVLRSATRNPALTLGFKDVGSLEAGKLADYIVYPADASPLKDLKYLRNITHVSVNGFLHEANSLDQVWPEKKKALPLPQLNDSVLVHDGY</sequence>
<dbReference type="GO" id="GO:0008233">
    <property type="term" value="F:peptidase activity"/>
    <property type="evidence" value="ECO:0007669"/>
    <property type="project" value="UniProtKB-KW"/>
</dbReference>
<dbReference type="OrthoDB" id="194468at2759"/>
<keyword evidence="1" id="KW-0732">Signal</keyword>
<dbReference type="Gene3D" id="2.30.40.10">
    <property type="entry name" value="Urease, subunit C, domain 1"/>
    <property type="match status" value="1"/>
</dbReference>
<dbReference type="InterPro" id="IPR006680">
    <property type="entry name" value="Amidohydro-rel"/>
</dbReference>
<dbReference type="GO" id="GO:0006508">
    <property type="term" value="P:proteolysis"/>
    <property type="evidence" value="ECO:0007669"/>
    <property type="project" value="UniProtKB-KW"/>
</dbReference>
<organism evidence="3 4">
    <name type="scientific">Conidiobolus coronatus (strain ATCC 28846 / CBS 209.66 / NRRL 28638)</name>
    <name type="common">Delacroixia coronata</name>
    <dbReference type="NCBI Taxonomy" id="796925"/>
    <lineage>
        <taxon>Eukaryota</taxon>
        <taxon>Fungi</taxon>
        <taxon>Fungi incertae sedis</taxon>
        <taxon>Zoopagomycota</taxon>
        <taxon>Entomophthoromycotina</taxon>
        <taxon>Entomophthoromycetes</taxon>
        <taxon>Entomophthorales</taxon>
        <taxon>Ancylistaceae</taxon>
        <taxon>Conidiobolus</taxon>
    </lineage>
</organism>
<dbReference type="SUPFAM" id="SSF51556">
    <property type="entry name" value="Metallo-dependent hydrolases"/>
    <property type="match status" value="1"/>
</dbReference>
<proteinExistence type="predicted"/>
<dbReference type="Pfam" id="PF01979">
    <property type="entry name" value="Amidohydro_1"/>
    <property type="match status" value="1"/>
</dbReference>
<dbReference type="InterPro" id="IPR011659">
    <property type="entry name" value="WD40"/>
</dbReference>
<dbReference type="Pfam" id="PF07676">
    <property type="entry name" value="PD40"/>
    <property type="match status" value="1"/>
</dbReference>
<protein>
    <submittedName>
        <fullName evidence="3">Tricorn protease N-terminal domain-containing protein</fullName>
    </submittedName>
</protein>
<feature type="domain" description="Amidohydrolase-related" evidence="2">
    <location>
        <begin position="1053"/>
        <end position="1116"/>
    </location>
</feature>
<dbReference type="SUPFAM" id="SSF69304">
    <property type="entry name" value="Tricorn protease N-terminal domain"/>
    <property type="match status" value="1"/>
</dbReference>
<dbReference type="SUPFAM" id="SSF82171">
    <property type="entry name" value="DPP6 N-terminal domain-like"/>
    <property type="match status" value="1"/>
</dbReference>
<dbReference type="InterPro" id="IPR032466">
    <property type="entry name" value="Metal_Hydrolase"/>
</dbReference>
<keyword evidence="4" id="KW-1185">Reference proteome</keyword>
<keyword evidence="3" id="KW-0378">Hydrolase</keyword>
<dbReference type="EMBL" id="KQ964433">
    <property type="protein sequence ID" value="KXN73654.1"/>
    <property type="molecule type" value="Genomic_DNA"/>
</dbReference>
<keyword evidence="3" id="KW-0645">Protease</keyword>
<feature type="chain" id="PRO_5007294818" evidence="1">
    <location>
        <begin position="20"/>
        <end position="1150"/>
    </location>
</feature>
<dbReference type="AlphaFoldDB" id="A0A137PF67"/>
<dbReference type="Gene3D" id="3.40.50.10910">
    <property type="entry name" value="Amidohydrolase"/>
    <property type="match status" value="1"/>
</dbReference>
<evidence type="ECO:0000313" key="3">
    <source>
        <dbReference type="EMBL" id="KXN73654.1"/>
    </source>
</evidence>
<dbReference type="Gene3D" id="3.30.110.90">
    <property type="entry name" value="Amidohydrolase"/>
    <property type="match status" value="1"/>
</dbReference>
<evidence type="ECO:0000256" key="1">
    <source>
        <dbReference type="SAM" id="SignalP"/>
    </source>
</evidence>